<accession>A0A420H8A8</accession>
<organism evidence="3 4">
    <name type="scientific">Erysiphe neolycopersici</name>
    <dbReference type="NCBI Taxonomy" id="212602"/>
    <lineage>
        <taxon>Eukaryota</taxon>
        <taxon>Fungi</taxon>
        <taxon>Dikarya</taxon>
        <taxon>Ascomycota</taxon>
        <taxon>Pezizomycotina</taxon>
        <taxon>Leotiomycetes</taxon>
        <taxon>Erysiphales</taxon>
        <taxon>Erysiphaceae</taxon>
        <taxon>Erysiphe</taxon>
    </lineage>
</organism>
<dbReference type="Proteomes" id="UP000286134">
    <property type="component" value="Unassembled WGS sequence"/>
</dbReference>
<feature type="compositionally biased region" description="Polar residues" evidence="1">
    <location>
        <begin position="66"/>
        <end position="95"/>
    </location>
</feature>
<feature type="domain" description="HNH nuclease" evidence="2">
    <location>
        <begin position="105"/>
        <end position="170"/>
    </location>
</feature>
<proteinExistence type="predicted"/>
<name>A0A420H8A8_9PEZI</name>
<comment type="caution">
    <text evidence="3">The sequence shown here is derived from an EMBL/GenBank/DDBJ whole genome shotgun (WGS) entry which is preliminary data.</text>
</comment>
<dbReference type="InterPro" id="IPR003615">
    <property type="entry name" value="HNH_nuc"/>
</dbReference>
<sequence>MDYINGTIKITELDSFSLQVEYLVANDADVVEELAKKYGPNPPRTKALLPSLKRKFGEGSKDKEATTTQATENPSASFNPSSRTDPFGETQQQLRSDLHMRDRGCVVTKSHNCAASHIIDYAWQKVPGLQGLPEDVKKVIKMKGINSPCNAILLNKEINSLFDSKKLSIVPVDSQGLPIPWPLFVKECNMNENGNAFASLFRII</sequence>
<evidence type="ECO:0000313" key="3">
    <source>
        <dbReference type="EMBL" id="RKF53633.1"/>
    </source>
</evidence>
<evidence type="ECO:0000256" key="1">
    <source>
        <dbReference type="SAM" id="MobiDB-lite"/>
    </source>
</evidence>
<evidence type="ECO:0000259" key="2">
    <source>
        <dbReference type="Pfam" id="PF13391"/>
    </source>
</evidence>
<reference evidence="3 4" key="1">
    <citation type="journal article" date="2018" name="BMC Genomics">
        <title>Comparative genome analyses reveal sequence features reflecting distinct modes of host-adaptation between dicot and monocot powdery mildew.</title>
        <authorList>
            <person name="Wu Y."/>
            <person name="Ma X."/>
            <person name="Pan Z."/>
            <person name="Kale S.D."/>
            <person name="Song Y."/>
            <person name="King H."/>
            <person name="Zhang Q."/>
            <person name="Presley C."/>
            <person name="Deng X."/>
            <person name="Wei C.I."/>
            <person name="Xiao S."/>
        </authorList>
    </citation>
    <scope>NUCLEOTIDE SEQUENCE [LARGE SCALE GENOMIC DNA]</scope>
    <source>
        <strain evidence="3">UMSG2</strain>
    </source>
</reference>
<evidence type="ECO:0000313" key="4">
    <source>
        <dbReference type="Proteomes" id="UP000286134"/>
    </source>
</evidence>
<keyword evidence="4" id="KW-1185">Reference proteome</keyword>
<feature type="region of interest" description="Disordered" evidence="1">
    <location>
        <begin position="37"/>
        <end position="95"/>
    </location>
</feature>
<gene>
    <name evidence="3" type="ORF">OnM2_103035</name>
</gene>
<dbReference type="AlphaFoldDB" id="A0A420H8A8"/>
<feature type="compositionally biased region" description="Basic and acidic residues" evidence="1">
    <location>
        <begin position="55"/>
        <end position="65"/>
    </location>
</feature>
<dbReference type="Pfam" id="PF13391">
    <property type="entry name" value="HNH_2"/>
    <property type="match status" value="1"/>
</dbReference>
<dbReference type="EMBL" id="MCFK01010371">
    <property type="protein sequence ID" value="RKF53633.1"/>
    <property type="molecule type" value="Genomic_DNA"/>
</dbReference>
<protein>
    <recommendedName>
        <fullName evidence="2">HNH nuclease domain-containing protein</fullName>
    </recommendedName>
</protein>